<evidence type="ECO:0000313" key="3">
    <source>
        <dbReference type="Proteomes" id="UP000325440"/>
    </source>
</evidence>
<protein>
    <submittedName>
        <fullName evidence="2">Uncharacterized protein</fullName>
    </submittedName>
</protein>
<feature type="region of interest" description="Disordered" evidence="1">
    <location>
        <begin position="82"/>
        <end position="137"/>
    </location>
</feature>
<evidence type="ECO:0000256" key="1">
    <source>
        <dbReference type="SAM" id="MobiDB-lite"/>
    </source>
</evidence>
<evidence type="ECO:0000313" key="2">
    <source>
        <dbReference type="EMBL" id="VVC25434.1"/>
    </source>
</evidence>
<proteinExistence type="predicted"/>
<keyword evidence="3" id="KW-1185">Reference proteome</keyword>
<dbReference type="Proteomes" id="UP000325440">
    <property type="component" value="Unassembled WGS sequence"/>
</dbReference>
<organism evidence="2 3">
    <name type="scientific">Cinara cedri</name>
    <dbReference type="NCBI Taxonomy" id="506608"/>
    <lineage>
        <taxon>Eukaryota</taxon>
        <taxon>Metazoa</taxon>
        <taxon>Ecdysozoa</taxon>
        <taxon>Arthropoda</taxon>
        <taxon>Hexapoda</taxon>
        <taxon>Insecta</taxon>
        <taxon>Pterygota</taxon>
        <taxon>Neoptera</taxon>
        <taxon>Paraneoptera</taxon>
        <taxon>Hemiptera</taxon>
        <taxon>Sternorrhyncha</taxon>
        <taxon>Aphidomorpha</taxon>
        <taxon>Aphidoidea</taxon>
        <taxon>Aphididae</taxon>
        <taxon>Lachninae</taxon>
        <taxon>Cinara</taxon>
    </lineage>
</organism>
<feature type="compositionally biased region" description="Polar residues" evidence="1">
    <location>
        <begin position="115"/>
        <end position="129"/>
    </location>
</feature>
<name>A0A5E4M023_9HEMI</name>
<dbReference type="AlphaFoldDB" id="A0A5E4M023"/>
<gene>
    <name evidence="2" type="ORF">CINCED_3A016214</name>
</gene>
<reference evidence="2 3" key="1">
    <citation type="submission" date="2019-08" db="EMBL/GenBank/DDBJ databases">
        <authorList>
            <person name="Alioto T."/>
            <person name="Alioto T."/>
            <person name="Gomez Garrido J."/>
        </authorList>
    </citation>
    <scope>NUCLEOTIDE SEQUENCE [LARGE SCALE GENOMIC DNA]</scope>
</reference>
<accession>A0A5E4M023</accession>
<dbReference type="EMBL" id="CABPRJ010000013">
    <property type="protein sequence ID" value="VVC25434.1"/>
    <property type="molecule type" value="Genomic_DNA"/>
</dbReference>
<feature type="compositionally biased region" description="Basic and acidic residues" evidence="1">
    <location>
        <begin position="90"/>
        <end position="114"/>
    </location>
</feature>
<sequence length="137" mass="15981">MHSRDGPLNQKRNDNSWVNELVVELKEGEIVDDEDNVDDKVVESTVRNSKTRASKDNYVPEHVEHSWGIERRYNTIMHCPRSNEGFSDLSWRDNHKDDNRKKRKTETDNDRHNDNVTTTQIISSTQDNGRCTADDNL</sequence>